<dbReference type="EMBL" id="CP040637">
    <property type="protein sequence ID" value="QCW03614.1"/>
    <property type="molecule type" value="Genomic_DNA"/>
</dbReference>
<dbReference type="AlphaFoldDB" id="A0A4V1IF35"/>
<evidence type="ECO:0000313" key="3">
    <source>
        <dbReference type="EMBL" id="QCW03614.1"/>
    </source>
</evidence>
<dbReference type="Proteomes" id="UP000307562">
    <property type="component" value="Chromosome"/>
</dbReference>
<feature type="region of interest" description="Disordered" evidence="1">
    <location>
        <begin position="34"/>
        <end position="59"/>
    </location>
</feature>
<keyword evidence="2" id="KW-1133">Transmembrane helix</keyword>
<name>A0A4V1IF35_9EURY</name>
<protein>
    <submittedName>
        <fullName evidence="3">Uncharacterized protein</fullName>
    </submittedName>
</protein>
<evidence type="ECO:0000313" key="4">
    <source>
        <dbReference type="Proteomes" id="UP000307562"/>
    </source>
</evidence>
<dbReference type="RefSeq" id="WP_138653830.1">
    <property type="nucleotide sequence ID" value="NZ_CP040637.1"/>
</dbReference>
<reference evidence="4" key="1">
    <citation type="submission" date="2019-05" db="EMBL/GenBank/DDBJ databases">
        <title>Complete Genome Sequence and Methylation Pattern of the Halophilic Archaeon Natrinema pallidum BOL6-1.</title>
        <authorList>
            <person name="DasSarma P."/>
            <person name="DasSarma B.P."/>
            <person name="DasSarma S.L."/>
            <person name="Martinez F.L."/>
            <person name="Guzman D."/>
            <person name="Roberts R.J."/>
            <person name="DasSarma S."/>
        </authorList>
    </citation>
    <scope>NUCLEOTIDE SEQUENCE [LARGE SCALE GENOMIC DNA]</scope>
    <source>
        <strain evidence="4">BOL6-1</strain>
    </source>
</reference>
<sequence>MKWRCARCGKPHANDDPPCDACGHNSFEKAIVRVDEERDSGAGSGGTPDGNRDPIPSGTVETGPEYVWACSNCGREHVRNTPPCSRCGNPDLERVERTYEGLERDLDTPSWFEVAKPYLPIFVVIGIVVALFVTGIVPPSVLPGIGQPSPPDAPGDGAESGGLDLEATEGAIHDRLEAERETAESRTYDSGLAAYAEYQNRRLVEREFGDSDPESVDASRFDHACGDAIPQEGPIIITGVSAADYTDEAALADAIVADSLSRYGDAMRTGFDAEGVDVHVAPNGDIYAFYATC</sequence>
<accession>A0A4V1IF35</accession>
<dbReference type="KEGG" id="npl:FGF80_10335"/>
<evidence type="ECO:0000256" key="2">
    <source>
        <dbReference type="SAM" id="Phobius"/>
    </source>
</evidence>
<gene>
    <name evidence="3" type="ORF">FGF80_10335</name>
</gene>
<feature type="transmembrane region" description="Helical" evidence="2">
    <location>
        <begin position="118"/>
        <end position="137"/>
    </location>
</feature>
<keyword evidence="2" id="KW-0812">Transmembrane</keyword>
<keyword evidence="4" id="KW-1185">Reference proteome</keyword>
<organism evidence="3 4">
    <name type="scientific">Natrinema pallidum</name>
    <dbReference type="NCBI Taxonomy" id="69527"/>
    <lineage>
        <taxon>Archaea</taxon>
        <taxon>Methanobacteriati</taxon>
        <taxon>Methanobacteriota</taxon>
        <taxon>Stenosarchaea group</taxon>
        <taxon>Halobacteria</taxon>
        <taxon>Halobacteriales</taxon>
        <taxon>Natrialbaceae</taxon>
        <taxon>Natrinema</taxon>
    </lineage>
</organism>
<proteinExistence type="predicted"/>
<keyword evidence="2" id="KW-0472">Membrane</keyword>
<dbReference type="GeneID" id="96156386"/>
<evidence type="ECO:0000256" key="1">
    <source>
        <dbReference type="SAM" id="MobiDB-lite"/>
    </source>
</evidence>